<accession>A0A222P6H2</accession>
<proteinExistence type="predicted"/>
<name>A0A222P6H2_9GAMM</name>
<dbReference type="OrthoDB" id="5654048at2"/>
<dbReference type="AlphaFoldDB" id="A0A222P6H2"/>
<gene>
    <name evidence="1" type="ORF">clem_14355</name>
</gene>
<dbReference type="Proteomes" id="UP000201728">
    <property type="component" value="Chromosome"/>
</dbReference>
<protein>
    <submittedName>
        <fullName evidence="1">Uncharacterized protein</fullName>
    </submittedName>
</protein>
<evidence type="ECO:0000313" key="2">
    <source>
        <dbReference type="Proteomes" id="UP000201728"/>
    </source>
</evidence>
<dbReference type="KEGG" id="lcd:clem_14355"/>
<organism evidence="1 2">
    <name type="scientific">Legionella clemsonensis</name>
    <dbReference type="NCBI Taxonomy" id="1867846"/>
    <lineage>
        <taxon>Bacteria</taxon>
        <taxon>Pseudomonadati</taxon>
        <taxon>Pseudomonadota</taxon>
        <taxon>Gammaproteobacteria</taxon>
        <taxon>Legionellales</taxon>
        <taxon>Legionellaceae</taxon>
        <taxon>Legionella</taxon>
    </lineage>
</organism>
<keyword evidence="2" id="KW-1185">Reference proteome</keyword>
<evidence type="ECO:0000313" key="1">
    <source>
        <dbReference type="EMBL" id="ASQ47397.1"/>
    </source>
</evidence>
<sequence length="351" mass="40635">MSQEKKELSPLETLNEDLFTLISSYLDKTDEPQELKSSRRKEFPFFRSSLMQKNRILAKLAQYAAEGNVKRIVALLIIRPDLRVQVLFTLAGLAAQDEMETILKQHPEDLLVKAPLRDISGRVFESISIFQHAIWAKDVRYMAKMMLNCLPQNPQGEQIRLKLLEQYKELRDKGVVYQLKGVRHENERHFSLDSLIEVLCNYKKEFYNLRYNERQTYWSTIIGSPQALTPAHIRHHYCDSQNLFSKTSSIEAPQLKRSLELHNFELNKRQLWTENLVELGKTLGICSMTYGSAPAYALSVYGVTEPPELPEIETLRALDEHRTKIDLPALIEQLQTPIQNLEKYSGIETCP</sequence>
<reference evidence="2" key="1">
    <citation type="submission" date="2016-07" db="EMBL/GenBank/DDBJ databases">
        <authorList>
            <person name="Florea S."/>
            <person name="Webb J.S."/>
            <person name="Jaromczyk J."/>
            <person name="Schardl C.L."/>
        </authorList>
    </citation>
    <scope>NUCLEOTIDE SEQUENCE [LARGE SCALE GENOMIC DNA]</scope>
    <source>
        <strain evidence="2">CDC-D5610</strain>
    </source>
</reference>
<dbReference type="EMBL" id="CP016397">
    <property type="protein sequence ID" value="ASQ47397.1"/>
    <property type="molecule type" value="Genomic_DNA"/>
</dbReference>
<dbReference type="RefSeq" id="WP_094092137.1">
    <property type="nucleotide sequence ID" value="NZ_CP016397.1"/>
</dbReference>